<dbReference type="InterPro" id="IPR013686">
    <property type="entry name" value="Polypept-transport_assoc_ShlB"/>
</dbReference>
<feature type="region of interest" description="Disordered" evidence="4">
    <location>
        <begin position="57"/>
        <end position="78"/>
    </location>
</feature>
<dbReference type="Gene3D" id="3.10.20.310">
    <property type="entry name" value="membrane protein fhac"/>
    <property type="match status" value="1"/>
</dbReference>
<keyword evidence="5" id="KW-0732">Signal</keyword>
<accession>A0A927IN13</accession>
<keyword evidence="1" id="KW-0472">Membrane</keyword>
<evidence type="ECO:0000256" key="5">
    <source>
        <dbReference type="SAM" id="SignalP"/>
    </source>
</evidence>
<keyword evidence="2" id="KW-0812">Transmembrane</keyword>
<feature type="signal peptide" evidence="5">
    <location>
        <begin position="1"/>
        <end position="37"/>
    </location>
</feature>
<dbReference type="InterPro" id="IPR005565">
    <property type="entry name" value="Hemolysn_activator_HlyB_C"/>
</dbReference>
<feature type="domain" description="Haemolysin activator HlyB C-terminal" evidence="6">
    <location>
        <begin position="223"/>
        <end position="536"/>
    </location>
</feature>
<dbReference type="RefSeq" id="WP_191820215.1">
    <property type="nucleotide sequence ID" value="NZ_JACYFT010000003.1"/>
</dbReference>
<evidence type="ECO:0000256" key="4">
    <source>
        <dbReference type="SAM" id="MobiDB-lite"/>
    </source>
</evidence>
<feature type="domain" description="Polypeptide-transport-associated ShlB-type" evidence="7">
    <location>
        <begin position="84"/>
        <end position="156"/>
    </location>
</feature>
<dbReference type="PANTHER" id="PTHR34597:SF1">
    <property type="entry name" value="HEME_HEMOPEXIN TRANSPORTER PROTEIN HUXB"/>
    <property type="match status" value="1"/>
</dbReference>
<dbReference type="Pfam" id="PF08479">
    <property type="entry name" value="POTRA_2"/>
    <property type="match status" value="1"/>
</dbReference>
<name>A0A927IN13_9BURK</name>
<dbReference type="EMBL" id="JACYFT010000003">
    <property type="protein sequence ID" value="MBD8051740.1"/>
    <property type="molecule type" value="Genomic_DNA"/>
</dbReference>
<evidence type="ECO:0000256" key="3">
    <source>
        <dbReference type="ARBA" id="ARBA00023237"/>
    </source>
</evidence>
<sequence>MRHRHPLCKTPRQTLLAQSLGWALGSLCLLAVSQSHAQKAPIDAGALQKNLENQLPLPAPLDLKEPAPRQNESRAAQPGEVVATVSRFELTGVRKLGQDDVQKVLTSFLLRPLTMDDLQQACDAIENLYRSRGYLAQAAVQPQKMEAGVLVITVIEARLGAVAIDTPDGTTRLSAGRAARYIDWASPAGQEINLNSVTRAITLLNEVPGVSVTSALEPGTQDGETNLRLTLKDGPRYSASAEANNFGSSTTGAHQGMVQAALNNPTGLGDQLTANGIYSQGSRYTQAAYFVPVLPNGLRGGLSGSVLNYRSIGQYQTNGGYGQAQTLSASLAWPWLRSEAGNANVSLRYDRKTYANYLIANDAVTSSYQLSNLNLSLSGNAYDSLLGGAMNNGQIGVTAGRLALQADNPSNYGVYTPERFLKLSFSGSRVQTVLAGTSRLLISVSGQLANENLNSAEQFYLGGPYGVRAYPVAQGSGSQGAQLTLEYQHNLPNELQGIVFIDSGMVQQYVRPYANWQGQTHADNRYSLHGAGVGVKWTRGGWSLAATVAKALGSNPLYNQQGQAVNVDGSASKARGWLTASYSF</sequence>
<keyword evidence="1" id="KW-1134">Transmembrane beta strand</keyword>
<gene>
    <name evidence="8" type="ORF">IC609_14430</name>
</gene>
<evidence type="ECO:0000313" key="9">
    <source>
        <dbReference type="Proteomes" id="UP000647424"/>
    </source>
</evidence>
<comment type="caution">
    <text evidence="8">The sequence shown here is derived from an EMBL/GenBank/DDBJ whole genome shotgun (WGS) entry which is preliminary data.</text>
</comment>
<evidence type="ECO:0000313" key="8">
    <source>
        <dbReference type="EMBL" id="MBD8051740.1"/>
    </source>
</evidence>
<evidence type="ECO:0000259" key="7">
    <source>
        <dbReference type="Pfam" id="PF08479"/>
    </source>
</evidence>
<protein>
    <submittedName>
        <fullName evidence="8">ShlB/FhaC/HecB family hemolysin secretion/activation protein</fullName>
    </submittedName>
</protein>
<evidence type="ECO:0000259" key="6">
    <source>
        <dbReference type="Pfam" id="PF03865"/>
    </source>
</evidence>
<dbReference type="PANTHER" id="PTHR34597">
    <property type="entry name" value="SLR1661 PROTEIN"/>
    <property type="match status" value="1"/>
</dbReference>
<evidence type="ECO:0000256" key="2">
    <source>
        <dbReference type="ARBA" id="ARBA00022692"/>
    </source>
</evidence>
<dbReference type="InterPro" id="IPR051544">
    <property type="entry name" value="TPS_OM_transporter"/>
</dbReference>
<dbReference type="GO" id="GO:0098046">
    <property type="term" value="C:type V protein secretion system complex"/>
    <property type="evidence" value="ECO:0007669"/>
    <property type="project" value="TreeGrafter"/>
</dbReference>
<dbReference type="Pfam" id="PF03865">
    <property type="entry name" value="ShlB"/>
    <property type="match status" value="1"/>
</dbReference>
<dbReference type="Gene3D" id="2.40.160.50">
    <property type="entry name" value="membrane protein fhac: a member of the omp85/tpsb transporter family"/>
    <property type="match status" value="1"/>
</dbReference>
<proteinExistence type="predicted"/>
<dbReference type="GO" id="GO:0046819">
    <property type="term" value="P:protein secretion by the type V secretion system"/>
    <property type="evidence" value="ECO:0007669"/>
    <property type="project" value="TreeGrafter"/>
</dbReference>
<feature type="chain" id="PRO_5037065952" evidence="5">
    <location>
        <begin position="38"/>
        <end position="584"/>
    </location>
</feature>
<dbReference type="AlphaFoldDB" id="A0A927IN13"/>
<keyword evidence="3" id="KW-0998">Cell outer membrane</keyword>
<keyword evidence="9" id="KW-1185">Reference proteome</keyword>
<reference evidence="8" key="1">
    <citation type="submission" date="2020-09" db="EMBL/GenBank/DDBJ databases">
        <title>Genome seq and assembly of Limnohabitants sp.</title>
        <authorList>
            <person name="Chhetri G."/>
        </authorList>
    </citation>
    <scope>NUCLEOTIDE SEQUENCE</scope>
    <source>
        <strain evidence="8">JUR4</strain>
    </source>
</reference>
<dbReference type="Proteomes" id="UP000647424">
    <property type="component" value="Unassembled WGS sequence"/>
</dbReference>
<organism evidence="8 9">
    <name type="scientific">Limnohabitans radicicola</name>
    <dbReference type="NCBI Taxonomy" id="2771427"/>
    <lineage>
        <taxon>Bacteria</taxon>
        <taxon>Pseudomonadati</taxon>
        <taxon>Pseudomonadota</taxon>
        <taxon>Betaproteobacteria</taxon>
        <taxon>Burkholderiales</taxon>
        <taxon>Comamonadaceae</taxon>
        <taxon>Limnohabitans</taxon>
    </lineage>
</organism>
<dbReference type="GO" id="GO:0008320">
    <property type="term" value="F:protein transmembrane transporter activity"/>
    <property type="evidence" value="ECO:0007669"/>
    <property type="project" value="TreeGrafter"/>
</dbReference>
<evidence type="ECO:0000256" key="1">
    <source>
        <dbReference type="ARBA" id="ARBA00022452"/>
    </source>
</evidence>